<keyword evidence="2" id="KW-0812">Transmembrane</keyword>
<keyword evidence="2" id="KW-0472">Membrane</keyword>
<feature type="compositionally biased region" description="Pro residues" evidence="1">
    <location>
        <begin position="268"/>
        <end position="278"/>
    </location>
</feature>
<accession>A0A3P6BUF1</accession>
<feature type="region of interest" description="Disordered" evidence="1">
    <location>
        <begin position="1"/>
        <end position="85"/>
    </location>
</feature>
<reference evidence="3" key="1">
    <citation type="submission" date="2018-11" db="EMBL/GenBank/DDBJ databases">
        <authorList>
            <consortium name="Genoscope - CEA"/>
            <person name="William W."/>
        </authorList>
    </citation>
    <scope>NUCLEOTIDE SEQUENCE</scope>
</reference>
<keyword evidence="2" id="KW-1133">Transmembrane helix</keyword>
<feature type="compositionally biased region" description="Polar residues" evidence="1">
    <location>
        <begin position="1"/>
        <end position="15"/>
    </location>
</feature>
<protein>
    <submittedName>
        <fullName evidence="3">Uncharacterized protein</fullName>
    </submittedName>
</protein>
<feature type="compositionally biased region" description="Basic and acidic residues" evidence="1">
    <location>
        <begin position="53"/>
        <end position="85"/>
    </location>
</feature>
<proteinExistence type="predicted"/>
<dbReference type="AlphaFoldDB" id="A0A3P6BUF1"/>
<sequence>MDQNVKEIGNSSTPADSGDLPSDEVLPAPTDVPPLQVTDSGTGTKSNSNGSDTKNEVEANREEKLVEKEAKGSSRTNVEDKRSPEDVLKEMQMQKTHDLYCPNCTHNITRTAELFEKGKEKFQYNNENIILSFVIVVSFKYPFVFLPWLYSNTPGYWPKDLHILRRILNYVKLFFIKGAESRRPRQILKEKYLKRDESNLGSIPKIYFANNSIDKRRLLTEKYEPAPSVVSETPKKHVPAWLRFVLVVVPLLLSALVLLWVPPSPSPLSPSPIPPPTPHTNGSLTIDIPDPQKVPEDATEIDGNLIPHGPDVVKTIDLSGRLRQL</sequence>
<organism evidence="3">
    <name type="scientific">Brassica campestris</name>
    <name type="common">Field mustard</name>
    <dbReference type="NCBI Taxonomy" id="3711"/>
    <lineage>
        <taxon>Eukaryota</taxon>
        <taxon>Viridiplantae</taxon>
        <taxon>Streptophyta</taxon>
        <taxon>Embryophyta</taxon>
        <taxon>Tracheophyta</taxon>
        <taxon>Spermatophyta</taxon>
        <taxon>Magnoliopsida</taxon>
        <taxon>eudicotyledons</taxon>
        <taxon>Gunneridae</taxon>
        <taxon>Pentapetalae</taxon>
        <taxon>rosids</taxon>
        <taxon>malvids</taxon>
        <taxon>Brassicales</taxon>
        <taxon>Brassicaceae</taxon>
        <taxon>Brassiceae</taxon>
        <taxon>Brassica</taxon>
    </lineage>
</organism>
<gene>
    <name evidence="3" type="ORF">BRAA08T33992Z</name>
</gene>
<name>A0A3P6BUF1_BRACM</name>
<evidence type="ECO:0000313" key="3">
    <source>
        <dbReference type="EMBL" id="VDD05310.1"/>
    </source>
</evidence>
<feature type="compositionally biased region" description="Low complexity" evidence="1">
    <location>
        <begin position="38"/>
        <end position="52"/>
    </location>
</feature>
<evidence type="ECO:0000256" key="2">
    <source>
        <dbReference type="SAM" id="Phobius"/>
    </source>
</evidence>
<dbReference type="EMBL" id="LR031575">
    <property type="protein sequence ID" value="VDD05310.1"/>
    <property type="molecule type" value="Genomic_DNA"/>
</dbReference>
<feature type="transmembrane region" description="Helical" evidence="2">
    <location>
        <begin position="240"/>
        <end position="261"/>
    </location>
</feature>
<evidence type="ECO:0000256" key="1">
    <source>
        <dbReference type="SAM" id="MobiDB-lite"/>
    </source>
</evidence>
<feature type="region of interest" description="Disordered" evidence="1">
    <location>
        <begin position="268"/>
        <end position="293"/>
    </location>
</feature>
<feature type="transmembrane region" description="Helical" evidence="2">
    <location>
        <begin position="129"/>
        <end position="150"/>
    </location>
</feature>